<reference evidence="1 2" key="1">
    <citation type="submission" date="2023-08" db="EMBL/GenBank/DDBJ databases">
        <title>Achromobacter seleniivolatilans sp. nov., isolated from seleniferous soil.</title>
        <authorList>
            <person name="Zhang S."/>
            <person name="Li K."/>
            <person name="Peng J."/>
            <person name="Zhao Q."/>
            <person name="Wang H."/>
            <person name="Guo Y."/>
        </authorList>
    </citation>
    <scope>NUCLEOTIDE SEQUENCE [LARGE SCALE GENOMIC DNA]</scope>
    <source>
        <strain evidence="1 2">R39</strain>
    </source>
</reference>
<evidence type="ECO:0000313" key="2">
    <source>
        <dbReference type="Proteomes" id="UP001234798"/>
    </source>
</evidence>
<keyword evidence="2" id="KW-1185">Reference proteome</keyword>
<organism evidence="1 2">
    <name type="scientific">Achromobacter seleniivolatilans</name>
    <dbReference type="NCBI Taxonomy" id="3047478"/>
    <lineage>
        <taxon>Bacteria</taxon>
        <taxon>Pseudomonadati</taxon>
        <taxon>Pseudomonadota</taxon>
        <taxon>Betaproteobacteria</taxon>
        <taxon>Burkholderiales</taxon>
        <taxon>Alcaligenaceae</taxon>
        <taxon>Achromobacter</taxon>
    </lineage>
</organism>
<name>A0ABY9M730_9BURK</name>
<protein>
    <submittedName>
        <fullName evidence="1">Uncharacterized protein</fullName>
    </submittedName>
</protein>
<evidence type="ECO:0000313" key="1">
    <source>
        <dbReference type="EMBL" id="WMD22482.1"/>
    </source>
</evidence>
<dbReference type="RefSeq" id="WP_306947361.1">
    <property type="nucleotide sequence ID" value="NZ_CP132976.1"/>
</dbReference>
<accession>A0ABY9M730</accession>
<proteinExistence type="predicted"/>
<gene>
    <name evidence="1" type="ORF">RAS12_08910</name>
</gene>
<dbReference type="EMBL" id="CP132976">
    <property type="protein sequence ID" value="WMD22482.1"/>
    <property type="molecule type" value="Genomic_DNA"/>
</dbReference>
<sequence>MDGIVGYREIREQFLGCYYSYCREKLQHHSPWVAGESEVGYAYEELEGTFDRPIENLMLEVIALMLRAGRGGNAMEYHLSAIDRILKANDINNMACDLSDEDKGDFFADLQILGLIDRYQR</sequence>
<dbReference type="Proteomes" id="UP001234798">
    <property type="component" value="Chromosome"/>
</dbReference>